<dbReference type="EMBL" id="CP000227">
    <property type="protein sequence ID" value="ACM11476.1"/>
    <property type="molecule type" value="Genomic_DNA"/>
</dbReference>
<dbReference type="AlphaFoldDB" id="B9ISB4"/>
<evidence type="ECO:0000313" key="2">
    <source>
        <dbReference type="Proteomes" id="UP000000441"/>
    </source>
</evidence>
<dbReference type="Proteomes" id="UP000000441">
    <property type="component" value="Chromosome"/>
</dbReference>
<reference evidence="1 2" key="1">
    <citation type="journal article" date="2009" name="J. Bacteriol.">
        <title>Complete genome sequence of the extremophilic Bacillus cereus strain Q1 with industrial applications.</title>
        <authorList>
            <person name="Xiong Z."/>
            <person name="Jiang Y."/>
            <person name="Qi D."/>
            <person name="Lu H."/>
            <person name="Yang F."/>
            <person name="Yang J."/>
            <person name="Chen L."/>
            <person name="Sun L."/>
            <person name="Xu X."/>
            <person name="Xue Y."/>
            <person name="Zhu Y."/>
            <person name="Jin Q."/>
        </authorList>
    </citation>
    <scope>NUCLEOTIDE SEQUENCE [LARGE SCALE GENOMIC DNA]</scope>
    <source>
        <strain evidence="1 2">Q1</strain>
    </source>
</reference>
<gene>
    <name evidence="1" type="ordered locus">BCQ_1046</name>
</gene>
<name>B9ISB4_BACCQ</name>
<accession>B9ISB4</accession>
<dbReference type="KEGG" id="bcq:BCQ_1046"/>
<organism evidence="1 2">
    <name type="scientific">Bacillus cereus (strain Q1)</name>
    <dbReference type="NCBI Taxonomy" id="361100"/>
    <lineage>
        <taxon>Bacteria</taxon>
        <taxon>Bacillati</taxon>
        <taxon>Bacillota</taxon>
        <taxon>Bacilli</taxon>
        <taxon>Bacillales</taxon>
        <taxon>Bacillaceae</taxon>
        <taxon>Bacillus</taxon>
        <taxon>Bacillus cereus group</taxon>
    </lineage>
</organism>
<proteinExistence type="predicted"/>
<protein>
    <submittedName>
        <fullName evidence="1">Uncharacterized protein</fullName>
    </submittedName>
</protein>
<sequence>MKKLVIYTPLWLNVDIFQRGKVNIDQLNNAKKMFYFIKKGSIAGALKNKISK</sequence>
<dbReference type="HOGENOM" id="CLU_214195_0_0_9"/>
<evidence type="ECO:0000313" key="1">
    <source>
        <dbReference type="EMBL" id="ACM11476.1"/>
    </source>
</evidence>